<dbReference type="InterPro" id="IPR016024">
    <property type="entry name" value="ARM-type_fold"/>
</dbReference>
<evidence type="ECO:0000313" key="3">
    <source>
        <dbReference type="Proteomes" id="UP001162164"/>
    </source>
</evidence>
<protein>
    <submittedName>
        <fullName evidence="2">Uncharacterized protein</fullName>
    </submittedName>
</protein>
<proteinExistence type="predicted"/>
<dbReference type="SUPFAM" id="SSF48371">
    <property type="entry name" value="ARM repeat"/>
    <property type="match status" value="1"/>
</dbReference>
<gene>
    <name evidence="2" type="ORF">NQ317_003758</name>
</gene>
<dbReference type="PANTHER" id="PTHR10648:SF1">
    <property type="entry name" value="SERINE_THREONINE-PROTEIN PHOSPHATASE 4 REGULATORY SUBUNIT 1"/>
    <property type="match status" value="1"/>
</dbReference>
<dbReference type="InterPro" id="IPR000357">
    <property type="entry name" value="HEAT"/>
</dbReference>
<keyword evidence="1" id="KW-0677">Repeat</keyword>
<dbReference type="EMBL" id="JAPWTJ010000272">
    <property type="protein sequence ID" value="KAJ8980249.1"/>
    <property type="molecule type" value="Genomic_DNA"/>
</dbReference>
<dbReference type="Gene3D" id="1.25.10.10">
    <property type="entry name" value="Leucine-rich Repeat Variant"/>
    <property type="match status" value="1"/>
</dbReference>
<dbReference type="Proteomes" id="UP001162164">
    <property type="component" value="Unassembled WGS sequence"/>
</dbReference>
<dbReference type="Pfam" id="PF02985">
    <property type="entry name" value="HEAT"/>
    <property type="match status" value="1"/>
</dbReference>
<dbReference type="InterPro" id="IPR011989">
    <property type="entry name" value="ARM-like"/>
</dbReference>
<keyword evidence="3" id="KW-1185">Reference proteome</keyword>
<dbReference type="InterPro" id="IPR051023">
    <property type="entry name" value="PP2A_Regulatory_Subunit_A"/>
</dbReference>
<name>A0ABQ9JQN2_9CUCU</name>
<feature type="non-terminal residue" evidence="2">
    <location>
        <position position="1"/>
    </location>
</feature>
<comment type="caution">
    <text evidence="2">The sequence shown here is derived from an EMBL/GenBank/DDBJ whole genome shotgun (WGS) entry which is preliminary data.</text>
</comment>
<evidence type="ECO:0000256" key="1">
    <source>
        <dbReference type="ARBA" id="ARBA00022737"/>
    </source>
</evidence>
<organism evidence="2 3">
    <name type="scientific">Molorchus minor</name>
    <dbReference type="NCBI Taxonomy" id="1323400"/>
    <lineage>
        <taxon>Eukaryota</taxon>
        <taxon>Metazoa</taxon>
        <taxon>Ecdysozoa</taxon>
        <taxon>Arthropoda</taxon>
        <taxon>Hexapoda</taxon>
        <taxon>Insecta</taxon>
        <taxon>Pterygota</taxon>
        <taxon>Neoptera</taxon>
        <taxon>Endopterygota</taxon>
        <taxon>Coleoptera</taxon>
        <taxon>Polyphaga</taxon>
        <taxon>Cucujiformia</taxon>
        <taxon>Chrysomeloidea</taxon>
        <taxon>Cerambycidae</taxon>
        <taxon>Lamiinae</taxon>
        <taxon>Monochamini</taxon>
        <taxon>Molorchus</taxon>
    </lineage>
</organism>
<dbReference type="PANTHER" id="PTHR10648">
    <property type="entry name" value="SERINE/THREONINE-PROTEIN PHOSPHATASE PP2A 65 KDA REGULATORY SUBUNIT"/>
    <property type="match status" value="1"/>
</dbReference>
<reference evidence="2" key="1">
    <citation type="journal article" date="2023" name="Insect Mol. Biol.">
        <title>Genome sequencing provides insights into the evolution of gene families encoding plant cell wall-degrading enzymes in longhorned beetles.</title>
        <authorList>
            <person name="Shin N.R."/>
            <person name="Okamura Y."/>
            <person name="Kirsch R."/>
            <person name="Pauchet Y."/>
        </authorList>
    </citation>
    <scope>NUCLEOTIDE SEQUENCE</scope>
    <source>
        <strain evidence="2">MMC_N1</strain>
    </source>
</reference>
<sequence length="333" mass="37705">SNLENLYSTINLSDSFKKLFQIMIQQFQSKKKIIQAIVNFGIDHNAMQPQQDVVPQLLIDHFISMTDPNLALTIDIEMTYHCAFSLPAVALTLGSNNWHLLKNTVDCLAGDMQYKVRRTVASGLHELALILGPEMATNNLTPLFDGFLKDLDEVRIGWNWRFRQELAKQLLLAVTLFKAPETAKHIGVIARDLLCDKVAAVRQVSLSLVTEIVRYTSTEPGLTASLLVKLAECFAHSKKWKRRQTFALLCSELLKEHALSPEQFASEVLPHLLDLSWDPVANVRLVVAKCLAQHVVTNEYFSSPNNEHYDVLEKVLRRLQADKDKDVRQFAEA</sequence>
<evidence type="ECO:0000313" key="2">
    <source>
        <dbReference type="EMBL" id="KAJ8980249.1"/>
    </source>
</evidence>
<accession>A0ABQ9JQN2</accession>